<evidence type="ECO:0000313" key="2">
    <source>
        <dbReference type="EMBL" id="KDR71258.1"/>
    </source>
</evidence>
<feature type="non-terminal residue" evidence="2">
    <location>
        <position position="1"/>
    </location>
</feature>
<keyword evidence="3" id="KW-1185">Reference proteome</keyword>
<dbReference type="Proteomes" id="UP000027222">
    <property type="component" value="Unassembled WGS sequence"/>
</dbReference>
<feature type="domain" description="DUF5648" evidence="1">
    <location>
        <begin position="10"/>
        <end position="146"/>
    </location>
</feature>
<dbReference type="OrthoDB" id="9971254at2759"/>
<dbReference type="HOGENOM" id="CLU_093541_1_0_1"/>
<sequence>CGDPSTAFAFLRAFSVNATDHFYTTNVGEMVSAINGLGYDLERIPGYIFPVKESLTVPLYRLNKAVTGDHFYTTSASEVKAAIGDGYTYEGISGYVYTDSTCGGVPLYRLYNAIVVDHFYTEVATERDIAIEKLNYNDEGVAAYILPV</sequence>
<evidence type="ECO:0000313" key="3">
    <source>
        <dbReference type="Proteomes" id="UP000027222"/>
    </source>
</evidence>
<dbReference type="AlphaFoldDB" id="A0A067SWW1"/>
<gene>
    <name evidence="2" type="ORF">GALMADRAFT_75245</name>
</gene>
<reference evidence="3" key="1">
    <citation type="journal article" date="2014" name="Proc. Natl. Acad. Sci. U.S.A.">
        <title>Extensive sampling of basidiomycete genomes demonstrates inadequacy of the white-rot/brown-rot paradigm for wood decay fungi.</title>
        <authorList>
            <person name="Riley R."/>
            <person name="Salamov A.A."/>
            <person name="Brown D.W."/>
            <person name="Nagy L.G."/>
            <person name="Floudas D."/>
            <person name="Held B.W."/>
            <person name="Levasseur A."/>
            <person name="Lombard V."/>
            <person name="Morin E."/>
            <person name="Otillar R."/>
            <person name="Lindquist E.A."/>
            <person name="Sun H."/>
            <person name="LaButti K.M."/>
            <person name="Schmutz J."/>
            <person name="Jabbour D."/>
            <person name="Luo H."/>
            <person name="Baker S.E."/>
            <person name="Pisabarro A.G."/>
            <person name="Walton J.D."/>
            <person name="Blanchette R.A."/>
            <person name="Henrissat B."/>
            <person name="Martin F."/>
            <person name="Cullen D."/>
            <person name="Hibbett D.S."/>
            <person name="Grigoriev I.V."/>
        </authorList>
    </citation>
    <scope>NUCLEOTIDE SEQUENCE [LARGE SCALE GENOMIC DNA]</scope>
    <source>
        <strain evidence="3">CBS 339.88</strain>
    </source>
</reference>
<accession>A0A067SWW1</accession>
<proteinExistence type="predicted"/>
<name>A0A067SWW1_GALM3</name>
<evidence type="ECO:0000259" key="1">
    <source>
        <dbReference type="Pfam" id="PF18885"/>
    </source>
</evidence>
<protein>
    <recommendedName>
        <fullName evidence="1">DUF5648 domain-containing protein</fullName>
    </recommendedName>
</protein>
<dbReference type="Pfam" id="PF18885">
    <property type="entry name" value="DUF5648"/>
    <property type="match status" value="1"/>
</dbReference>
<dbReference type="EMBL" id="KL142393">
    <property type="protein sequence ID" value="KDR71258.1"/>
    <property type="molecule type" value="Genomic_DNA"/>
</dbReference>
<dbReference type="InterPro" id="IPR043708">
    <property type="entry name" value="DUF5648"/>
</dbReference>
<organism evidence="2 3">
    <name type="scientific">Galerina marginata (strain CBS 339.88)</name>
    <dbReference type="NCBI Taxonomy" id="685588"/>
    <lineage>
        <taxon>Eukaryota</taxon>
        <taxon>Fungi</taxon>
        <taxon>Dikarya</taxon>
        <taxon>Basidiomycota</taxon>
        <taxon>Agaricomycotina</taxon>
        <taxon>Agaricomycetes</taxon>
        <taxon>Agaricomycetidae</taxon>
        <taxon>Agaricales</taxon>
        <taxon>Agaricineae</taxon>
        <taxon>Strophariaceae</taxon>
        <taxon>Galerina</taxon>
    </lineage>
</organism>